<comment type="subcellular location">
    <subcellularLocation>
        <location evidence="1 11">Cell outer membrane</location>
        <topology evidence="1 11">Multi-pass membrane protein</topology>
    </subcellularLocation>
</comment>
<keyword evidence="9 11" id="KW-0472">Membrane</keyword>
<dbReference type="InterPro" id="IPR000531">
    <property type="entry name" value="Beta-barrel_TonB"/>
</dbReference>
<dbReference type="Pfam" id="PF07715">
    <property type="entry name" value="Plug"/>
    <property type="match status" value="1"/>
</dbReference>
<keyword evidence="16" id="KW-0675">Receptor</keyword>
<evidence type="ECO:0000256" key="7">
    <source>
        <dbReference type="ARBA" id="ARBA00023065"/>
    </source>
</evidence>
<evidence type="ECO:0000259" key="14">
    <source>
        <dbReference type="Pfam" id="PF00593"/>
    </source>
</evidence>
<dbReference type="EMBL" id="JAHFVK010000001">
    <property type="protein sequence ID" value="MBT2134190.1"/>
    <property type="molecule type" value="Genomic_DNA"/>
</dbReference>
<comment type="similarity">
    <text evidence="11 12">Belongs to the TonB-dependent receptor family.</text>
</comment>
<keyword evidence="6" id="KW-0408">Iron</keyword>
<keyword evidence="3 11" id="KW-1134">Transmembrane beta strand</keyword>
<evidence type="ECO:0000256" key="12">
    <source>
        <dbReference type="RuleBase" id="RU003357"/>
    </source>
</evidence>
<feature type="chain" id="PRO_5046582433" evidence="13">
    <location>
        <begin position="27"/>
        <end position="897"/>
    </location>
</feature>
<evidence type="ECO:0000256" key="1">
    <source>
        <dbReference type="ARBA" id="ARBA00004571"/>
    </source>
</evidence>
<evidence type="ECO:0000256" key="10">
    <source>
        <dbReference type="ARBA" id="ARBA00023237"/>
    </source>
</evidence>
<evidence type="ECO:0000256" key="5">
    <source>
        <dbReference type="ARBA" id="ARBA00022692"/>
    </source>
</evidence>
<name>A0ABS5W4P9_9SPHN</name>
<dbReference type="Pfam" id="PF00593">
    <property type="entry name" value="TonB_dep_Rec_b-barrel"/>
    <property type="match status" value="1"/>
</dbReference>
<dbReference type="PANTHER" id="PTHR32552">
    <property type="entry name" value="FERRICHROME IRON RECEPTOR-RELATED"/>
    <property type="match status" value="1"/>
</dbReference>
<evidence type="ECO:0000256" key="4">
    <source>
        <dbReference type="ARBA" id="ARBA00022496"/>
    </source>
</evidence>
<feature type="domain" description="TonB-dependent receptor-like beta-barrel" evidence="14">
    <location>
        <begin position="301"/>
        <end position="865"/>
    </location>
</feature>
<keyword evidence="8 12" id="KW-0798">TonB box</keyword>
<evidence type="ECO:0000256" key="2">
    <source>
        <dbReference type="ARBA" id="ARBA00022448"/>
    </source>
</evidence>
<feature type="signal peptide" evidence="13">
    <location>
        <begin position="1"/>
        <end position="26"/>
    </location>
</feature>
<dbReference type="InterPro" id="IPR039426">
    <property type="entry name" value="TonB-dep_rcpt-like"/>
</dbReference>
<evidence type="ECO:0000259" key="15">
    <source>
        <dbReference type="Pfam" id="PF07715"/>
    </source>
</evidence>
<dbReference type="InterPro" id="IPR037066">
    <property type="entry name" value="Plug_dom_sf"/>
</dbReference>
<evidence type="ECO:0000313" key="17">
    <source>
        <dbReference type="Proteomes" id="UP000811255"/>
    </source>
</evidence>
<dbReference type="Proteomes" id="UP000811255">
    <property type="component" value="Unassembled WGS sequence"/>
</dbReference>
<proteinExistence type="inferred from homology"/>
<evidence type="ECO:0000256" key="11">
    <source>
        <dbReference type="PROSITE-ProRule" id="PRU01360"/>
    </source>
</evidence>
<keyword evidence="13" id="KW-0732">Signal</keyword>
<reference evidence="16 17" key="1">
    <citation type="submission" date="2021-05" db="EMBL/GenBank/DDBJ databases">
        <title>Croceibacterium sp. LX-88 genome sequence.</title>
        <authorList>
            <person name="Luo X."/>
        </authorList>
    </citation>
    <scope>NUCLEOTIDE SEQUENCE [LARGE SCALE GENOMIC DNA]</scope>
    <source>
        <strain evidence="16 17">LX-88</strain>
    </source>
</reference>
<evidence type="ECO:0000256" key="13">
    <source>
        <dbReference type="SAM" id="SignalP"/>
    </source>
</evidence>
<keyword evidence="17" id="KW-1185">Reference proteome</keyword>
<organism evidence="16 17">
    <name type="scientific">Croceibacterium selenioxidans</name>
    <dbReference type="NCBI Taxonomy" id="2838833"/>
    <lineage>
        <taxon>Bacteria</taxon>
        <taxon>Pseudomonadati</taxon>
        <taxon>Pseudomonadota</taxon>
        <taxon>Alphaproteobacteria</taxon>
        <taxon>Sphingomonadales</taxon>
        <taxon>Erythrobacteraceae</taxon>
        <taxon>Croceibacterium</taxon>
    </lineage>
</organism>
<keyword evidence="10 11" id="KW-0998">Cell outer membrane</keyword>
<dbReference type="InterPro" id="IPR012910">
    <property type="entry name" value="Plug_dom"/>
</dbReference>
<keyword evidence="7" id="KW-0406">Ion transport</keyword>
<accession>A0ABS5W4P9</accession>
<keyword evidence="2 11" id="KW-0813">Transport</keyword>
<dbReference type="PROSITE" id="PS52016">
    <property type="entry name" value="TONB_DEPENDENT_REC_3"/>
    <property type="match status" value="1"/>
</dbReference>
<dbReference type="RefSeq" id="WP_214535533.1">
    <property type="nucleotide sequence ID" value="NZ_JAHFVK010000001.1"/>
</dbReference>
<keyword evidence="4" id="KW-0410">Iron transport</keyword>
<comment type="caution">
    <text evidence="16">The sequence shown here is derived from an EMBL/GenBank/DDBJ whole genome shotgun (WGS) entry which is preliminary data.</text>
</comment>
<dbReference type="InterPro" id="IPR036942">
    <property type="entry name" value="Beta-barrel_TonB_sf"/>
</dbReference>
<gene>
    <name evidence="16" type="ORF">KK137_07595</name>
</gene>
<dbReference type="SUPFAM" id="SSF56935">
    <property type="entry name" value="Porins"/>
    <property type="match status" value="1"/>
</dbReference>
<keyword evidence="5 11" id="KW-0812">Transmembrane</keyword>
<sequence length="897" mass="97384">MNSNTIKHGVALGALIVALAAQGAHAQAQTPVATPATDAPAKDQPASEADAEIIVAASTVGAELRDLKDVPKPVSVVTGDDLKIFDQVSLQDALSRLGNVRWNDGNPRTGSFSMRGLTAGAGNDKIDPSVGLTVDGVPYAYLAMAAGTDLVDIEQVNVTRGPQGTTGARHTSVGQINVFTRQPSFTPDFSASLTLGERNALRAEVAAGGPIIDGKLAFRITATRNQQDGYWWNEYPGLRDVQSYVNTDRTYGRVQLLFTPTPDLSVRVLYDHQPNGSEYSNGLAFRKPTPDVYADGAPVNKTNDATAKLNRRWFTQQNVYSADDYYRYPVYLDNNLPITTGGKGGYVDVDWDVGGQTLSLLSSYREHYFFAGNDDGTPFDISKNGGYITEYWQTTHEPKITGELGDGLVDYTAGLFYLLAKYDSFGPRSRQGSDSGAYNANPQEYGALDVDSSGRELLTNSLANLFTSTQSYGRNESKAVFAQADWHISGPLTVTTGARISRETRELNEGISVIDNGYGAALNPVKAGAVQLGGFNTVGFTGANAGQLLPGQSAAQLTLADTVAQQYFGVAGTGTPGGAYNSLTAAQRRQVAAAKAIRLRTLGTLYNQTEAEPWEGNIYTGQFSVRNQFSENLTGYATIQYGEKPGIAQFNGLVPGNSGAPRNLPAKKERTTSFELGVRTDWLNGDLVLNANLFRANIKDFQQSVYFYDELLTELNNDGTLYYSSGVGNVAKVRTQGLELDLVYTGIQYLTFRFSGGYTDAKYIDHQFSGQPSENANLTQRFRDVSGYTLANAPKIQFNASADYRRPVFGDKEFHASVNYTYTGKENGDAALSSYGWRDPYGIADLAIGLGREDGLFDVSLIVRNVFNEDRGDAGWNSYTVYQRPRWAGVVFSTRWH</sequence>
<dbReference type="Gene3D" id="2.170.130.10">
    <property type="entry name" value="TonB-dependent receptor, plug domain"/>
    <property type="match status" value="1"/>
</dbReference>
<evidence type="ECO:0000256" key="8">
    <source>
        <dbReference type="ARBA" id="ARBA00023077"/>
    </source>
</evidence>
<dbReference type="PANTHER" id="PTHR32552:SF81">
    <property type="entry name" value="TONB-DEPENDENT OUTER MEMBRANE RECEPTOR"/>
    <property type="match status" value="1"/>
</dbReference>
<protein>
    <submittedName>
        <fullName evidence="16">TonB-dependent receptor</fullName>
    </submittedName>
</protein>
<evidence type="ECO:0000256" key="9">
    <source>
        <dbReference type="ARBA" id="ARBA00023136"/>
    </source>
</evidence>
<dbReference type="Gene3D" id="2.40.170.20">
    <property type="entry name" value="TonB-dependent receptor, beta-barrel domain"/>
    <property type="match status" value="1"/>
</dbReference>
<evidence type="ECO:0000256" key="3">
    <source>
        <dbReference type="ARBA" id="ARBA00022452"/>
    </source>
</evidence>
<feature type="domain" description="TonB-dependent receptor plug" evidence="15">
    <location>
        <begin position="67"/>
        <end position="166"/>
    </location>
</feature>
<evidence type="ECO:0000313" key="16">
    <source>
        <dbReference type="EMBL" id="MBT2134190.1"/>
    </source>
</evidence>
<evidence type="ECO:0000256" key="6">
    <source>
        <dbReference type="ARBA" id="ARBA00023004"/>
    </source>
</evidence>